<accession>A0A562IRG4</accession>
<protein>
    <submittedName>
        <fullName evidence="1">Pentapeptide repeat protein</fullName>
    </submittedName>
</protein>
<dbReference type="InterPro" id="IPR051082">
    <property type="entry name" value="Pentapeptide-BTB/POZ_domain"/>
</dbReference>
<dbReference type="Proteomes" id="UP000321490">
    <property type="component" value="Unassembled WGS sequence"/>
</dbReference>
<dbReference type="PANTHER" id="PTHR14136:SF37">
    <property type="entry name" value="PENTAPEPTIDE REPEAT-CONTAINING PROTEIN"/>
    <property type="match status" value="1"/>
</dbReference>
<reference evidence="1 2" key="1">
    <citation type="submission" date="2019-07" db="EMBL/GenBank/DDBJ databases">
        <title>R&amp;d 2014.</title>
        <authorList>
            <person name="Klenk H.-P."/>
        </authorList>
    </citation>
    <scope>NUCLEOTIDE SEQUENCE [LARGE SCALE GENOMIC DNA]</scope>
    <source>
        <strain evidence="1 2">DSM 45764</strain>
    </source>
</reference>
<dbReference type="Gene3D" id="2.160.20.80">
    <property type="entry name" value="E3 ubiquitin-protein ligase SopA"/>
    <property type="match status" value="1"/>
</dbReference>
<keyword evidence="2" id="KW-1185">Reference proteome</keyword>
<dbReference type="Pfam" id="PF00805">
    <property type="entry name" value="Pentapeptide"/>
    <property type="match status" value="1"/>
</dbReference>
<evidence type="ECO:0000313" key="1">
    <source>
        <dbReference type="EMBL" id="TWH73154.1"/>
    </source>
</evidence>
<dbReference type="EMBL" id="VLKF01000001">
    <property type="protein sequence ID" value="TWH73154.1"/>
    <property type="molecule type" value="Genomic_DNA"/>
</dbReference>
<comment type="caution">
    <text evidence="1">The sequence shown here is derived from an EMBL/GenBank/DDBJ whole genome shotgun (WGS) entry which is preliminary data.</text>
</comment>
<dbReference type="AlphaFoldDB" id="A0A562IRG4"/>
<dbReference type="PANTHER" id="PTHR14136">
    <property type="entry name" value="BTB_POZ DOMAIN-CONTAINING PROTEIN KCTD9"/>
    <property type="match status" value="1"/>
</dbReference>
<dbReference type="InterPro" id="IPR001646">
    <property type="entry name" value="5peptide_repeat"/>
</dbReference>
<dbReference type="SUPFAM" id="SSF141571">
    <property type="entry name" value="Pentapeptide repeat-like"/>
    <property type="match status" value="1"/>
</dbReference>
<sequence length="277" mass="29256">MPSSPPSPDLRELRADLRADCDRCVALCCVAPAFAASADFAFDKPAGTPCRHLRTATRCGIHAELRDRGMPGCEVFDCFGAGQRVTALTGAGRDWRADPTTTAAVFAVLPVMRQLTEVLWHLVEAELLVPAGALQDEIVALRARVEALTTAPGLPDVDVPALRATAGALLGQVSEQARAGVPGRGRDRVGADLLGRDLRRTRLRGASLRGAYLIGADLRGADLHRTDLLGADLRAADLRGSDLTGALFLTVPQLTAARGDAATAIPADLPRPAHWEP</sequence>
<dbReference type="RefSeq" id="WP_166521077.1">
    <property type="nucleotide sequence ID" value="NZ_VLKF01000001.1"/>
</dbReference>
<organism evidence="1 2">
    <name type="scientific">Modestobacter roseus</name>
    <dbReference type="NCBI Taxonomy" id="1181884"/>
    <lineage>
        <taxon>Bacteria</taxon>
        <taxon>Bacillati</taxon>
        <taxon>Actinomycetota</taxon>
        <taxon>Actinomycetes</taxon>
        <taxon>Geodermatophilales</taxon>
        <taxon>Geodermatophilaceae</taxon>
        <taxon>Modestobacter</taxon>
    </lineage>
</organism>
<evidence type="ECO:0000313" key="2">
    <source>
        <dbReference type="Proteomes" id="UP000321490"/>
    </source>
</evidence>
<name>A0A562IRG4_9ACTN</name>
<proteinExistence type="predicted"/>
<gene>
    <name evidence="1" type="ORF">JD78_01677</name>
</gene>